<evidence type="ECO:0000256" key="5">
    <source>
        <dbReference type="ARBA" id="ARBA00001954"/>
    </source>
</evidence>
<evidence type="ECO:0000256" key="14">
    <source>
        <dbReference type="PIRSR" id="PIRSR001461-3"/>
    </source>
</evidence>
<dbReference type="InterPro" id="IPR000056">
    <property type="entry name" value="Ribul_P_3_epim-like"/>
</dbReference>
<dbReference type="CDD" id="cd00429">
    <property type="entry name" value="RPE"/>
    <property type="match status" value="1"/>
</dbReference>
<evidence type="ECO:0000256" key="2">
    <source>
        <dbReference type="ARBA" id="ARBA00001936"/>
    </source>
</evidence>
<dbReference type="InterPro" id="IPR011060">
    <property type="entry name" value="RibuloseP-bd_barrel"/>
</dbReference>
<dbReference type="PROSITE" id="PS01085">
    <property type="entry name" value="RIBUL_P_3_EPIMER_1"/>
    <property type="match status" value="1"/>
</dbReference>
<feature type="binding site" evidence="14">
    <location>
        <position position="177"/>
    </location>
    <ligand>
        <name>substrate</name>
    </ligand>
</feature>
<dbReference type="SUPFAM" id="SSF51366">
    <property type="entry name" value="Ribulose-phoshate binding barrel"/>
    <property type="match status" value="1"/>
</dbReference>
<dbReference type="EC" id="5.1.3.1" evidence="7 10"/>
<feature type="binding site" evidence="10 13">
    <location>
        <position position="175"/>
    </location>
    <ligand>
        <name>a divalent metal cation</name>
        <dbReference type="ChEBI" id="CHEBI:60240"/>
    </ligand>
</feature>
<evidence type="ECO:0000256" key="4">
    <source>
        <dbReference type="ARBA" id="ARBA00001947"/>
    </source>
</evidence>
<feature type="binding site" evidence="10 13">
    <location>
        <position position="66"/>
    </location>
    <ligand>
        <name>a divalent metal cation</name>
        <dbReference type="ChEBI" id="CHEBI:60240"/>
    </ligand>
</feature>
<dbReference type="GO" id="GO:0006098">
    <property type="term" value="P:pentose-phosphate shunt"/>
    <property type="evidence" value="ECO:0007669"/>
    <property type="project" value="UniProtKB-UniRule"/>
</dbReference>
<evidence type="ECO:0000256" key="12">
    <source>
        <dbReference type="PIRSR" id="PIRSR001461-1"/>
    </source>
</evidence>
<feature type="binding site" evidence="10 13">
    <location>
        <position position="33"/>
    </location>
    <ligand>
        <name>a divalent metal cation</name>
        <dbReference type="ChEBI" id="CHEBI:60240"/>
    </ligand>
</feature>
<proteinExistence type="inferred from homology"/>
<dbReference type="RefSeq" id="WP_036864007.1">
    <property type="nucleotide sequence ID" value="NZ_JRNS01000279.1"/>
</dbReference>
<keyword evidence="9 10" id="KW-0413">Isomerase</keyword>
<feature type="binding site" evidence="10 14">
    <location>
        <position position="66"/>
    </location>
    <ligand>
        <name>substrate</name>
    </ligand>
</feature>
<evidence type="ECO:0000256" key="6">
    <source>
        <dbReference type="ARBA" id="ARBA00009541"/>
    </source>
</evidence>
<evidence type="ECO:0000256" key="1">
    <source>
        <dbReference type="ARBA" id="ARBA00001782"/>
    </source>
</evidence>
<feature type="active site" description="Proton donor" evidence="10 12">
    <location>
        <position position="175"/>
    </location>
</feature>
<comment type="function">
    <text evidence="10">Catalyzes the reversible epimerization of D-ribulose 5-phosphate to D-xylulose 5-phosphate.</text>
</comment>
<dbReference type="GO" id="GO:0019323">
    <property type="term" value="P:pentose catabolic process"/>
    <property type="evidence" value="ECO:0007669"/>
    <property type="project" value="UniProtKB-UniRule"/>
</dbReference>
<keyword evidence="8 10" id="KW-0479">Metal-binding</keyword>
<feature type="binding site" evidence="10 14">
    <location>
        <begin position="197"/>
        <end position="198"/>
    </location>
    <ligand>
        <name>substrate</name>
    </ligand>
</feature>
<dbReference type="FunFam" id="3.20.20.70:FF:000171">
    <property type="entry name" value="Ribulose-phosphate 3-epimerase"/>
    <property type="match status" value="1"/>
</dbReference>
<organism evidence="15 16">
    <name type="scientific">Prevotella melaninogenica DNF00666</name>
    <dbReference type="NCBI Taxonomy" id="1401073"/>
    <lineage>
        <taxon>Bacteria</taxon>
        <taxon>Pseudomonadati</taxon>
        <taxon>Bacteroidota</taxon>
        <taxon>Bacteroidia</taxon>
        <taxon>Bacteroidales</taxon>
        <taxon>Prevotellaceae</taxon>
        <taxon>Prevotella</taxon>
    </lineage>
</organism>
<dbReference type="NCBIfam" id="NF004076">
    <property type="entry name" value="PRK05581.1-4"/>
    <property type="match status" value="1"/>
</dbReference>
<comment type="cofactor">
    <cofactor evidence="2">
        <name>Mn(2+)</name>
        <dbReference type="ChEBI" id="CHEBI:29035"/>
    </cofactor>
</comment>
<feature type="binding site" evidence="10 14">
    <location>
        <position position="8"/>
    </location>
    <ligand>
        <name>substrate</name>
    </ligand>
</feature>
<evidence type="ECO:0000256" key="8">
    <source>
        <dbReference type="ARBA" id="ARBA00022723"/>
    </source>
</evidence>
<dbReference type="GO" id="GO:0046872">
    <property type="term" value="F:metal ion binding"/>
    <property type="evidence" value="ECO:0007669"/>
    <property type="project" value="UniProtKB-UniRule"/>
</dbReference>
<dbReference type="InterPro" id="IPR013785">
    <property type="entry name" value="Aldolase_TIM"/>
</dbReference>
<evidence type="ECO:0000256" key="7">
    <source>
        <dbReference type="ARBA" id="ARBA00013188"/>
    </source>
</evidence>
<comment type="cofactor">
    <cofactor evidence="4">
        <name>Zn(2+)</name>
        <dbReference type="ChEBI" id="CHEBI:29105"/>
    </cofactor>
</comment>
<evidence type="ECO:0000256" key="10">
    <source>
        <dbReference type="HAMAP-Rule" id="MF_02227"/>
    </source>
</evidence>
<dbReference type="EMBL" id="JRNS01000279">
    <property type="protein sequence ID" value="KGF49977.1"/>
    <property type="molecule type" value="Genomic_DNA"/>
</dbReference>
<dbReference type="InterPro" id="IPR026019">
    <property type="entry name" value="Ribul_P_3_epim"/>
</dbReference>
<dbReference type="NCBIfam" id="TIGR01163">
    <property type="entry name" value="rpe"/>
    <property type="match status" value="1"/>
</dbReference>
<comment type="similarity">
    <text evidence="6 10 11">Belongs to the ribulose-phosphate 3-epimerase family.</text>
</comment>
<comment type="cofactor">
    <cofactor evidence="10 13">
        <name>a divalent metal cation</name>
        <dbReference type="ChEBI" id="CHEBI:60240"/>
    </cofactor>
    <text evidence="10 13">Binds 1 divalent metal cation per subunit.</text>
</comment>
<feature type="active site" description="Proton acceptor" evidence="10 12">
    <location>
        <position position="35"/>
    </location>
</feature>
<feature type="binding site" evidence="10 14">
    <location>
        <begin position="142"/>
        <end position="145"/>
    </location>
    <ligand>
        <name>substrate</name>
    </ligand>
</feature>
<comment type="catalytic activity">
    <reaction evidence="1 10 11">
        <text>D-ribulose 5-phosphate = D-xylulose 5-phosphate</text>
        <dbReference type="Rhea" id="RHEA:13677"/>
        <dbReference type="ChEBI" id="CHEBI:57737"/>
        <dbReference type="ChEBI" id="CHEBI:58121"/>
        <dbReference type="EC" id="5.1.3.1"/>
    </reaction>
</comment>
<evidence type="ECO:0000256" key="9">
    <source>
        <dbReference type="ARBA" id="ARBA00023235"/>
    </source>
</evidence>
<evidence type="ECO:0000256" key="11">
    <source>
        <dbReference type="PIRNR" id="PIRNR001461"/>
    </source>
</evidence>
<dbReference type="PIRSF" id="PIRSF001461">
    <property type="entry name" value="RPE"/>
    <property type="match status" value="1"/>
</dbReference>
<comment type="caution">
    <text evidence="15">The sequence shown here is derived from an EMBL/GenBank/DDBJ whole genome shotgun (WGS) entry which is preliminary data.</text>
</comment>
<dbReference type="Gene3D" id="3.20.20.70">
    <property type="entry name" value="Aldolase class I"/>
    <property type="match status" value="1"/>
</dbReference>
<evidence type="ECO:0000256" key="13">
    <source>
        <dbReference type="PIRSR" id="PIRSR001461-2"/>
    </source>
</evidence>
<keyword evidence="10 11" id="KW-0119">Carbohydrate metabolism</keyword>
<dbReference type="AlphaFoldDB" id="A0A096C4W1"/>
<dbReference type="PANTHER" id="PTHR11749">
    <property type="entry name" value="RIBULOSE-5-PHOSPHATE-3-EPIMERASE"/>
    <property type="match status" value="1"/>
</dbReference>
<dbReference type="Proteomes" id="UP000029578">
    <property type="component" value="Unassembled WGS sequence"/>
</dbReference>
<comment type="pathway">
    <text evidence="10">Carbohydrate degradation.</text>
</comment>
<dbReference type="Pfam" id="PF00834">
    <property type="entry name" value="Ribul_P_3_epim"/>
    <property type="match status" value="1"/>
</dbReference>
<feature type="binding site" evidence="10">
    <location>
        <begin position="175"/>
        <end position="177"/>
    </location>
    <ligand>
        <name>substrate</name>
    </ligand>
</feature>
<comment type="cofactor">
    <cofactor evidence="3">
        <name>Co(2+)</name>
        <dbReference type="ChEBI" id="CHEBI:48828"/>
    </cofactor>
</comment>
<evidence type="ECO:0000313" key="16">
    <source>
        <dbReference type="Proteomes" id="UP000029578"/>
    </source>
</evidence>
<dbReference type="HAMAP" id="MF_02227">
    <property type="entry name" value="RPE"/>
    <property type="match status" value="1"/>
</dbReference>
<dbReference type="PROSITE" id="PS01086">
    <property type="entry name" value="RIBUL_P_3_EPIMER_2"/>
    <property type="match status" value="1"/>
</dbReference>
<name>A0A096C4W1_9BACT</name>
<keyword evidence="13" id="KW-0464">Manganese</keyword>
<reference evidence="15 16" key="1">
    <citation type="submission" date="2014-07" db="EMBL/GenBank/DDBJ databases">
        <authorList>
            <person name="McCorrison J."/>
            <person name="Sanka R."/>
            <person name="Torralba M."/>
            <person name="Gillis M."/>
            <person name="Haft D.H."/>
            <person name="Methe B."/>
            <person name="Sutton G."/>
            <person name="Nelson K.E."/>
        </authorList>
    </citation>
    <scope>NUCLEOTIDE SEQUENCE [LARGE SCALE GENOMIC DNA]</scope>
    <source>
        <strain evidence="15 16">DNF00666</strain>
    </source>
</reference>
<sequence>MEIIVSPSLLSADFLHLDKEIEMINESEADWLHMDVMDGVFVPNISFGFPVLEAVGKACKKPMDVHFMIVHPENYIQQTADTGAAIMNVQYEACVHLHRTIQAIHAAGMKAGVTLNPSTPVNVLEDIIGDVDIVQLMSVNPGFGGQKFIESSIKKVQRLRQLIDREGSKALIEVDGGVQADTAPRLVEAGVDILVSGSYVFKAADPKATIHSLKAGSINYHRT</sequence>
<dbReference type="GO" id="GO:0004750">
    <property type="term" value="F:D-ribulose-phosphate 3-epimerase activity"/>
    <property type="evidence" value="ECO:0007669"/>
    <property type="project" value="UniProtKB-UniRule"/>
</dbReference>
<protein>
    <recommendedName>
        <fullName evidence="7 10">Ribulose-phosphate 3-epimerase</fullName>
        <ecNumber evidence="7 10">5.1.3.1</ecNumber>
    </recommendedName>
</protein>
<evidence type="ECO:0000313" key="15">
    <source>
        <dbReference type="EMBL" id="KGF49977.1"/>
    </source>
</evidence>
<comment type="cofactor">
    <cofactor evidence="5">
        <name>Fe(2+)</name>
        <dbReference type="ChEBI" id="CHEBI:29033"/>
    </cofactor>
</comment>
<accession>A0A096C4W1</accession>
<keyword evidence="13" id="KW-0862">Zinc</keyword>
<feature type="binding site" evidence="10 13">
    <location>
        <position position="35"/>
    </location>
    <ligand>
        <name>a divalent metal cation</name>
        <dbReference type="ChEBI" id="CHEBI:60240"/>
    </ligand>
</feature>
<keyword evidence="13" id="KW-0170">Cobalt</keyword>
<gene>
    <name evidence="10" type="primary">rpe</name>
    <name evidence="15" type="ORF">HMPREF0661_05235</name>
</gene>
<evidence type="ECO:0000256" key="3">
    <source>
        <dbReference type="ARBA" id="ARBA00001941"/>
    </source>
</evidence>